<comment type="caution">
    <text evidence="2">The sequence shown here is derived from an EMBL/GenBank/DDBJ whole genome shotgun (WGS) entry which is preliminary data.</text>
</comment>
<dbReference type="InterPro" id="IPR045596">
    <property type="entry name" value="DUF6459"/>
</dbReference>
<name>A0A100XEX1_MYCTH</name>
<evidence type="ECO:0000313" key="2">
    <source>
        <dbReference type="EMBL" id="GAT15346.1"/>
    </source>
</evidence>
<evidence type="ECO:0008006" key="4">
    <source>
        <dbReference type="Google" id="ProtNLM"/>
    </source>
</evidence>
<proteinExistence type="predicted"/>
<dbReference type="OMA" id="RVHAIAC"/>
<evidence type="ECO:0000256" key="1">
    <source>
        <dbReference type="SAM" id="MobiDB-lite"/>
    </source>
</evidence>
<gene>
    <name evidence="2" type="ORF">RMCT_2316</name>
</gene>
<organism evidence="2 3">
    <name type="scientific">Mycolicibacterium thermoresistibile</name>
    <name type="common">Mycobacterium thermoresistibile</name>
    <dbReference type="NCBI Taxonomy" id="1797"/>
    <lineage>
        <taxon>Bacteria</taxon>
        <taxon>Bacillati</taxon>
        <taxon>Actinomycetota</taxon>
        <taxon>Actinomycetes</taxon>
        <taxon>Mycobacteriales</taxon>
        <taxon>Mycobacteriaceae</taxon>
        <taxon>Mycolicibacterium</taxon>
    </lineage>
</organism>
<accession>A0A100XEX1</accession>
<evidence type="ECO:0000313" key="3">
    <source>
        <dbReference type="Proteomes" id="UP000069654"/>
    </source>
</evidence>
<dbReference type="RefSeq" id="WP_003927968.1">
    <property type="nucleotide sequence ID" value="NZ_BCTB01000017.1"/>
</dbReference>
<reference evidence="2 3" key="1">
    <citation type="journal article" date="2016" name="Genome Announc.">
        <title>Draft Genome Sequences of Five Rapidly Growing Mycobacterium Species, M. thermoresistibile, M. fortuitum subsp. acetamidolyticum, M. canariasense, M. brisbanense, and M. novocastrense.</title>
        <authorList>
            <person name="Katahira K."/>
            <person name="Ogura Y."/>
            <person name="Gotoh Y."/>
            <person name="Hayashi T."/>
        </authorList>
    </citation>
    <scope>NUCLEOTIDE SEQUENCE [LARGE SCALE GENOMIC DNA]</scope>
    <source>
        <strain evidence="2 3">JCM6362</strain>
    </source>
</reference>
<dbReference type="Pfam" id="PF20060">
    <property type="entry name" value="DUF6459"/>
    <property type="match status" value="1"/>
</dbReference>
<sequence length="182" mass="19433">MPGSGPRHQSDANGYLSPVVDYEPPPIEIASPAAACPPPTSPLRHRHRTRAASPTGGVHARVHAHPAAEAPPPRAAAVFADAALRRILEVIDRRRPIGQLRSMLSIPLLDTVAALAAGRPDHRGAAVLRRVRLRTAAMADGQPVAAEVFGTYTRGERVRAIAARVERVSGTDRWELVALQMG</sequence>
<feature type="region of interest" description="Disordered" evidence="1">
    <location>
        <begin position="33"/>
        <end position="57"/>
    </location>
</feature>
<dbReference type="Proteomes" id="UP000069654">
    <property type="component" value="Unassembled WGS sequence"/>
</dbReference>
<dbReference type="AlphaFoldDB" id="A0A100XEX1"/>
<reference evidence="3" key="2">
    <citation type="submission" date="2016-02" db="EMBL/GenBank/DDBJ databases">
        <title>Draft genome sequence of five rapidly growing Mycobacterium species.</title>
        <authorList>
            <person name="Katahira K."/>
            <person name="Gotou Y."/>
            <person name="Iida K."/>
            <person name="Ogura Y."/>
            <person name="Hayashi T."/>
        </authorList>
    </citation>
    <scope>NUCLEOTIDE SEQUENCE [LARGE SCALE GENOMIC DNA]</scope>
    <source>
        <strain evidence="3">JCM6362</strain>
    </source>
</reference>
<dbReference type="OrthoDB" id="4775331at2"/>
<dbReference type="STRING" id="1797.RMCT_2316"/>
<dbReference type="EMBL" id="BCTB01000017">
    <property type="protein sequence ID" value="GAT15346.1"/>
    <property type="molecule type" value="Genomic_DNA"/>
</dbReference>
<protein>
    <recommendedName>
        <fullName evidence="4">Alanine, arginine and proline rich protein</fullName>
    </recommendedName>
</protein>